<dbReference type="InterPro" id="IPR011992">
    <property type="entry name" value="EF-hand-dom_pair"/>
</dbReference>
<dbReference type="SUPFAM" id="SSF47473">
    <property type="entry name" value="EF-hand"/>
    <property type="match status" value="1"/>
</dbReference>
<name>A0A0B7ACY7_9EUPU</name>
<dbReference type="AlphaFoldDB" id="A0A0B7ACY7"/>
<sequence length="100" mass="11747">MFLYAILLVLPALIMSDDRGTTGLSEEEYVTQAFNYLDTNNNGTIDRTESEEAYNERFDTNNDGQITREEFDSEAREYLARRLTFDNPPQNKNIRKKQIW</sequence>
<protein>
    <recommendedName>
        <fullName evidence="2">EF-hand domain-containing protein</fullName>
    </recommendedName>
</protein>
<dbReference type="InterPro" id="IPR002048">
    <property type="entry name" value="EF_hand_dom"/>
</dbReference>
<reference evidence="4" key="1">
    <citation type="submission" date="2014-12" db="EMBL/GenBank/DDBJ databases">
        <title>Insight into the proteome of Arion vulgaris.</title>
        <authorList>
            <person name="Aradska J."/>
            <person name="Bulat T."/>
            <person name="Smidak R."/>
            <person name="Sarate P."/>
            <person name="Gangsoo J."/>
            <person name="Sialana F."/>
            <person name="Bilban M."/>
            <person name="Lubec G."/>
        </authorList>
    </citation>
    <scope>NUCLEOTIDE SEQUENCE</scope>
    <source>
        <tissue evidence="4">Skin</tissue>
    </source>
</reference>
<dbReference type="Gene3D" id="1.10.238.10">
    <property type="entry name" value="EF-hand"/>
    <property type="match status" value="1"/>
</dbReference>
<feature type="signal peptide" evidence="1">
    <location>
        <begin position="1"/>
        <end position="16"/>
    </location>
</feature>
<dbReference type="GO" id="GO:0005509">
    <property type="term" value="F:calcium ion binding"/>
    <property type="evidence" value="ECO:0007669"/>
    <property type="project" value="InterPro"/>
</dbReference>
<organism evidence="4">
    <name type="scientific">Arion vulgaris</name>
    <dbReference type="NCBI Taxonomy" id="1028688"/>
    <lineage>
        <taxon>Eukaryota</taxon>
        <taxon>Metazoa</taxon>
        <taxon>Spiralia</taxon>
        <taxon>Lophotrochozoa</taxon>
        <taxon>Mollusca</taxon>
        <taxon>Gastropoda</taxon>
        <taxon>Heterobranchia</taxon>
        <taxon>Euthyneura</taxon>
        <taxon>Panpulmonata</taxon>
        <taxon>Eupulmonata</taxon>
        <taxon>Stylommatophora</taxon>
        <taxon>Helicina</taxon>
        <taxon>Arionoidea</taxon>
        <taxon>Arionidae</taxon>
        <taxon>Arion</taxon>
    </lineage>
</organism>
<feature type="domain" description="EF-hand" evidence="2">
    <location>
        <begin position="25"/>
        <end position="60"/>
    </location>
</feature>
<evidence type="ECO:0000256" key="1">
    <source>
        <dbReference type="SAM" id="SignalP"/>
    </source>
</evidence>
<evidence type="ECO:0000313" key="4">
    <source>
        <dbReference type="EMBL" id="CEK78879.1"/>
    </source>
</evidence>
<gene>
    <name evidence="4" type="primary">ORF112413</name>
    <name evidence="3" type="synonym">ORF112402</name>
</gene>
<keyword evidence="1" id="KW-0732">Signal</keyword>
<dbReference type="Pfam" id="PF13202">
    <property type="entry name" value="EF-hand_5"/>
    <property type="match status" value="2"/>
</dbReference>
<proteinExistence type="predicted"/>
<feature type="chain" id="PRO_5007391705" description="EF-hand domain-containing protein" evidence="1">
    <location>
        <begin position="17"/>
        <end position="100"/>
    </location>
</feature>
<evidence type="ECO:0000313" key="3">
    <source>
        <dbReference type="EMBL" id="CEK78874.1"/>
    </source>
</evidence>
<dbReference type="EMBL" id="HACG01032014">
    <property type="protein sequence ID" value="CEK78879.1"/>
    <property type="molecule type" value="Transcribed_RNA"/>
</dbReference>
<evidence type="ECO:0000259" key="2">
    <source>
        <dbReference type="PROSITE" id="PS50222"/>
    </source>
</evidence>
<accession>A0A0B7ACY7</accession>
<dbReference type="PROSITE" id="PS50222">
    <property type="entry name" value="EF_HAND_2"/>
    <property type="match status" value="1"/>
</dbReference>
<dbReference type="EMBL" id="HACG01032009">
    <property type="protein sequence ID" value="CEK78874.1"/>
    <property type="molecule type" value="Transcribed_RNA"/>
</dbReference>